<dbReference type="InterPro" id="IPR018713">
    <property type="entry name" value="MPAB/Lcp_cat_dom"/>
</dbReference>
<gene>
    <name evidence="2" type="ORF">GCM10010439_21600</name>
</gene>
<comment type="caution">
    <text evidence="2">The sequence shown here is derived from an EMBL/GenBank/DDBJ whole genome shotgun (WGS) entry which is preliminary data.</text>
</comment>
<proteinExistence type="predicted"/>
<dbReference type="Proteomes" id="UP001501842">
    <property type="component" value="Unassembled WGS sequence"/>
</dbReference>
<evidence type="ECO:0000313" key="3">
    <source>
        <dbReference type="Proteomes" id="UP001501842"/>
    </source>
</evidence>
<dbReference type="PANTHER" id="PTHR36151:SF3">
    <property type="entry name" value="ER-BOUND OXYGENASE MPAB_MPAB'_RUBBER OXYGENASE CATALYTIC DOMAIN-CONTAINING PROTEIN"/>
    <property type="match status" value="1"/>
</dbReference>
<keyword evidence="3" id="KW-1185">Reference proteome</keyword>
<name>A0ABP6GIN3_9ACTN</name>
<protein>
    <submittedName>
        <fullName evidence="2">Oxygenase MpaB family protein</fullName>
    </submittedName>
</protein>
<accession>A0ABP6GIN3</accession>
<dbReference type="Pfam" id="PF09995">
    <property type="entry name" value="MPAB_Lcp_cat"/>
    <property type="match status" value="1"/>
</dbReference>
<feature type="domain" description="ER-bound oxygenase mpaB/mpaB'/Rubber oxygenase catalytic" evidence="1">
    <location>
        <begin position="16"/>
        <end position="254"/>
    </location>
</feature>
<dbReference type="RefSeq" id="WP_344450158.1">
    <property type="nucleotide sequence ID" value="NZ_BAAATZ010000007.1"/>
</dbReference>
<reference evidence="3" key="1">
    <citation type="journal article" date="2019" name="Int. J. Syst. Evol. Microbiol.">
        <title>The Global Catalogue of Microorganisms (GCM) 10K type strain sequencing project: providing services to taxonomists for standard genome sequencing and annotation.</title>
        <authorList>
            <consortium name="The Broad Institute Genomics Platform"/>
            <consortium name="The Broad Institute Genome Sequencing Center for Infectious Disease"/>
            <person name="Wu L."/>
            <person name="Ma J."/>
        </authorList>
    </citation>
    <scope>NUCLEOTIDE SEQUENCE [LARGE SCALE GENOMIC DNA]</scope>
    <source>
        <strain evidence="3">JCM 8201</strain>
    </source>
</reference>
<sequence length="278" mass="31037">MKAPAGAIPGRGSMTWRYGADWRAVLTSRAVLMLQVAHPVVGAGVADHSEFLEDRWGRLIRTVKSAHSFLGFNGEESGRLEAARLREMHKGIKGVDSEGRRYHALEPEAYLWVHATLYHGIVQTQRLFARPLSPSEERRLFAEWRDLALALGVPDRHVPADPEAFAVYFDRMVAERLEFNDTVRLIIELDRRPLPPPPDWRLPSAAWLAIAAPLAVLMRRSSQAALPPVLRERFGLPWSSGRALGFQAFTGVMRVLDRGLPSRLRTAPTAAKAMESAP</sequence>
<dbReference type="EMBL" id="BAAATZ010000007">
    <property type="protein sequence ID" value="GAA2724302.1"/>
    <property type="molecule type" value="Genomic_DNA"/>
</dbReference>
<evidence type="ECO:0000259" key="1">
    <source>
        <dbReference type="Pfam" id="PF09995"/>
    </source>
</evidence>
<evidence type="ECO:0000313" key="2">
    <source>
        <dbReference type="EMBL" id="GAA2724302.1"/>
    </source>
</evidence>
<dbReference type="PANTHER" id="PTHR36151">
    <property type="entry name" value="BLR2777 PROTEIN"/>
    <property type="match status" value="1"/>
</dbReference>
<organism evidence="2 3">
    <name type="scientific">Actinocorallia aurantiaca</name>
    <dbReference type="NCBI Taxonomy" id="46204"/>
    <lineage>
        <taxon>Bacteria</taxon>
        <taxon>Bacillati</taxon>
        <taxon>Actinomycetota</taxon>
        <taxon>Actinomycetes</taxon>
        <taxon>Streptosporangiales</taxon>
        <taxon>Thermomonosporaceae</taxon>
        <taxon>Actinocorallia</taxon>
    </lineage>
</organism>